<proteinExistence type="predicted"/>
<feature type="compositionally biased region" description="Basic residues" evidence="1">
    <location>
        <begin position="33"/>
        <end position="42"/>
    </location>
</feature>
<feature type="compositionally biased region" description="Acidic residues" evidence="1">
    <location>
        <begin position="95"/>
        <end position="114"/>
    </location>
</feature>
<organism evidence="2">
    <name type="scientific">Arundo donax</name>
    <name type="common">Giant reed</name>
    <name type="synonym">Donax arundinaceus</name>
    <dbReference type="NCBI Taxonomy" id="35708"/>
    <lineage>
        <taxon>Eukaryota</taxon>
        <taxon>Viridiplantae</taxon>
        <taxon>Streptophyta</taxon>
        <taxon>Embryophyta</taxon>
        <taxon>Tracheophyta</taxon>
        <taxon>Spermatophyta</taxon>
        <taxon>Magnoliopsida</taxon>
        <taxon>Liliopsida</taxon>
        <taxon>Poales</taxon>
        <taxon>Poaceae</taxon>
        <taxon>PACMAD clade</taxon>
        <taxon>Arundinoideae</taxon>
        <taxon>Arundineae</taxon>
        <taxon>Arundo</taxon>
    </lineage>
</organism>
<feature type="region of interest" description="Disordered" evidence="1">
    <location>
        <begin position="17"/>
        <end position="133"/>
    </location>
</feature>
<dbReference type="EMBL" id="GBRH01223735">
    <property type="protein sequence ID" value="JAD74160.1"/>
    <property type="molecule type" value="Transcribed_RNA"/>
</dbReference>
<evidence type="ECO:0000256" key="1">
    <source>
        <dbReference type="SAM" id="MobiDB-lite"/>
    </source>
</evidence>
<dbReference type="AlphaFoldDB" id="A0A0A9CLC4"/>
<feature type="compositionally biased region" description="Acidic residues" evidence="1">
    <location>
        <begin position="75"/>
        <end position="86"/>
    </location>
</feature>
<name>A0A0A9CLC4_ARUDO</name>
<reference evidence="2" key="2">
    <citation type="journal article" date="2015" name="Data Brief">
        <title>Shoot transcriptome of the giant reed, Arundo donax.</title>
        <authorList>
            <person name="Barrero R.A."/>
            <person name="Guerrero F.D."/>
            <person name="Moolhuijzen P."/>
            <person name="Goolsby J.A."/>
            <person name="Tidwell J."/>
            <person name="Bellgard S.E."/>
            <person name="Bellgard M.I."/>
        </authorList>
    </citation>
    <scope>NUCLEOTIDE SEQUENCE</scope>
    <source>
        <tissue evidence="2">Shoot tissue taken approximately 20 cm above the soil surface</tissue>
    </source>
</reference>
<sequence>MRRLGCEMAWRMRRLGGEMARRGGSAVGTARQRPWRLPRSRRGVAGSRGASSAGSRSSVDGGDRDGSCALRDNGFDDDELLPDDGEGIYNGDAGERDEVDDAEAMPGETADDDRDVVAAGPPRWGGGRSEAPGRVAVWPDVGNYGGRSTAAAHRFCKVQDL</sequence>
<reference evidence="2" key="1">
    <citation type="submission" date="2014-09" db="EMBL/GenBank/DDBJ databases">
        <authorList>
            <person name="Magalhaes I.L.F."/>
            <person name="Oliveira U."/>
            <person name="Santos F.R."/>
            <person name="Vidigal T.H.D.A."/>
            <person name="Brescovit A.D."/>
            <person name="Santos A.J."/>
        </authorList>
    </citation>
    <scope>NUCLEOTIDE SEQUENCE</scope>
    <source>
        <tissue evidence="2">Shoot tissue taken approximately 20 cm above the soil surface</tissue>
    </source>
</reference>
<protein>
    <submittedName>
        <fullName evidence="2">Uncharacterized protein</fullName>
    </submittedName>
</protein>
<feature type="compositionally biased region" description="Low complexity" evidence="1">
    <location>
        <begin position="43"/>
        <end position="60"/>
    </location>
</feature>
<accession>A0A0A9CLC4</accession>
<evidence type="ECO:0000313" key="2">
    <source>
        <dbReference type="EMBL" id="JAD74160.1"/>
    </source>
</evidence>